<evidence type="ECO:0000313" key="3">
    <source>
        <dbReference type="EMBL" id="CAG7821224.1"/>
    </source>
</evidence>
<evidence type="ECO:0000256" key="1">
    <source>
        <dbReference type="SAM" id="MobiDB-lite"/>
    </source>
</evidence>
<accession>A0A8J2LEN9</accession>
<dbReference type="EMBL" id="CAJVCH010504013">
    <property type="protein sequence ID" value="CAG7821224.1"/>
    <property type="molecule type" value="Genomic_DNA"/>
</dbReference>
<feature type="non-terminal residue" evidence="3">
    <location>
        <position position="142"/>
    </location>
</feature>
<dbReference type="Pfam" id="PF16880">
    <property type="entry name" value="EHD_N"/>
    <property type="match status" value="1"/>
</dbReference>
<dbReference type="Proteomes" id="UP000708208">
    <property type="component" value="Unassembled WGS sequence"/>
</dbReference>
<comment type="caution">
    <text evidence="3">The sequence shown here is derived from an EMBL/GenBank/DDBJ whole genome shotgun (WGS) entry which is preliminary data.</text>
</comment>
<reference evidence="3" key="1">
    <citation type="submission" date="2021-06" db="EMBL/GenBank/DDBJ databases">
        <authorList>
            <person name="Hodson N. C."/>
            <person name="Mongue J. A."/>
            <person name="Jaron S. K."/>
        </authorList>
    </citation>
    <scope>NUCLEOTIDE SEQUENCE</scope>
</reference>
<dbReference type="InterPro" id="IPR031692">
    <property type="entry name" value="EHD_N"/>
</dbReference>
<evidence type="ECO:0000259" key="2">
    <source>
        <dbReference type="Pfam" id="PF16880"/>
    </source>
</evidence>
<feature type="non-terminal residue" evidence="3">
    <location>
        <position position="1"/>
    </location>
</feature>
<keyword evidence="4" id="KW-1185">Reference proteome</keyword>
<protein>
    <recommendedName>
        <fullName evidence="2">EH domain-containing protein</fullName>
    </recommendedName>
</protein>
<dbReference type="AlphaFoldDB" id="A0A8J2LEN9"/>
<organism evidence="3 4">
    <name type="scientific">Allacma fusca</name>
    <dbReference type="NCBI Taxonomy" id="39272"/>
    <lineage>
        <taxon>Eukaryota</taxon>
        <taxon>Metazoa</taxon>
        <taxon>Ecdysozoa</taxon>
        <taxon>Arthropoda</taxon>
        <taxon>Hexapoda</taxon>
        <taxon>Collembola</taxon>
        <taxon>Symphypleona</taxon>
        <taxon>Sminthuridae</taxon>
        <taxon>Allacma</taxon>
    </lineage>
</organism>
<feature type="region of interest" description="Disordered" evidence="1">
    <location>
        <begin position="1"/>
        <end position="86"/>
    </location>
</feature>
<proteinExistence type="predicted"/>
<name>A0A8J2LEN9_9HEXA</name>
<gene>
    <name evidence="3" type="ORF">AFUS01_LOCUS31573</name>
</gene>
<feature type="compositionally biased region" description="Acidic residues" evidence="1">
    <location>
        <begin position="54"/>
        <end position="75"/>
    </location>
</feature>
<sequence>QPDSNESQEDEAPAQEAQATTKTSAQSESKPAVKDAPAEAQDDDSKEDTKGENDSQEDDDNSNESTEDDDDDSDENSYVPRSREHLDRILALADTEKSKELSTLVDKATQTTLKELKSVYENAIKPLETLYKYRDLSNRHFG</sequence>
<feature type="compositionally biased region" description="Acidic residues" evidence="1">
    <location>
        <begin position="1"/>
        <end position="13"/>
    </location>
</feature>
<feature type="domain" description="EH" evidence="2">
    <location>
        <begin position="115"/>
        <end position="141"/>
    </location>
</feature>
<evidence type="ECO:0000313" key="4">
    <source>
        <dbReference type="Proteomes" id="UP000708208"/>
    </source>
</evidence>
<feature type="compositionally biased region" description="Polar residues" evidence="1">
    <location>
        <begin position="20"/>
        <end position="29"/>
    </location>
</feature>